<evidence type="ECO:0000313" key="2">
    <source>
        <dbReference type="EMBL" id="KNZ46509.1"/>
    </source>
</evidence>
<name>A0A0L6UD69_9BASI</name>
<feature type="compositionally biased region" description="Basic and acidic residues" evidence="1">
    <location>
        <begin position="29"/>
        <end position="40"/>
    </location>
</feature>
<keyword evidence="3" id="KW-1185">Reference proteome</keyword>
<evidence type="ECO:0000256" key="1">
    <source>
        <dbReference type="SAM" id="MobiDB-lite"/>
    </source>
</evidence>
<dbReference type="AlphaFoldDB" id="A0A0L6UD69"/>
<sequence length="171" mass="19293">MIPRGFDTIGQEYRGPPPGKLANVPRRSGKYEVPPKKDDSTTNRLIMMMHRASKQTAAFMRESSAKRLGLTKNGRHRLTKNKLACNINLIATQTRHTKKNLVAKLNSIVRHWNIELKKPKRKQPKKMKIKSRSTKKPRNCDLMRPDATRLSKQCGVFIGKAVAAGLSSSCC</sequence>
<dbReference type="Proteomes" id="UP000037035">
    <property type="component" value="Unassembled WGS sequence"/>
</dbReference>
<feature type="region of interest" description="Disordered" evidence="1">
    <location>
        <begin position="119"/>
        <end position="139"/>
    </location>
</feature>
<dbReference type="VEuPathDB" id="FungiDB:VP01_71g2"/>
<protein>
    <submittedName>
        <fullName evidence="2">Uncharacterized protein</fullName>
    </submittedName>
</protein>
<proteinExistence type="predicted"/>
<feature type="compositionally biased region" description="Basic residues" evidence="1">
    <location>
        <begin position="119"/>
        <end position="137"/>
    </location>
</feature>
<accession>A0A0L6UD69</accession>
<reference evidence="2 3" key="1">
    <citation type="submission" date="2015-08" db="EMBL/GenBank/DDBJ databases">
        <title>Next Generation Sequencing and Analysis of the Genome of Puccinia sorghi L Schw, the Causal Agent of Maize Common Rust.</title>
        <authorList>
            <person name="Rochi L."/>
            <person name="Burguener G."/>
            <person name="Darino M."/>
            <person name="Turjanski A."/>
            <person name="Kreff E."/>
            <person name="Dieguez M.J."/>
            <person name="Sacco F."/>
        </authorList>
    </citation>
    <scope>NUCLEOTIDE SEQUENCE [LARGE SCALE GENOMIC DNA]</scope>
    <source>
        <strain evidence="2 3">RO10H11247</strain>
    </source>
</reference>
<comment type="caution">
    <text evidence="2">The sequence shown here is derived from an EMBL/GenBank/DDBJ whole genome shotgun (WGS) entry which is preliminary data.</text>
</comment>
<evidence type="ECO:0000313" key="3">
    <source>
        <dbReference type="Proteomes" id="UP000037035"/>
    </source>
</evidence>
<organism evidence="2 3">
    <name type="scientific">Puccinia sorghi</name>
    <dbReference type="NCBI Taxonomy" id="27349"/>
    <lineage>
        <taxon>Eukaryota</taxon>
        <taxon>Fungi</taxon>
        <taxon>Dikarya</taxon>
        <taxon>Basidiomycota</taxon>
        <taxon>Pucciniomycotina</taxon>
        <taxon>Pucciniomycetes</taxon>
        <taxon>Pucciniales</taxon>
        <taxon>Pucciniaceae</taxon>
        <taxon>Puccinia</taxon>
    </lineage>
</organism>
<feature type="region of interest" description="Disordered" evidence="1">
    <location>
        <begin position="1"/>
        <end position="40"/>
    </location>
</feature>
<gene>
    <name evidence="2" type="ORF">VP01_71g2</name>
</gene>
<dbReference type="EMBL" id="LAVV01012606">
    <property type="protein sequence ID" value="KNZ46509.1"/>
    <property type="molecule type" value="Genomic_DNA"/>
</dbReference>